<keyword evidence="3" id="KW-0436">Ligase</keyword>
<evidence type="ECO:0000259" key="16">
    <source>
        <dbReference type="PROSITE" id="PS50975"/>
    </source>
</evidence>
<reference evidence="18" key="1">
    <citation type="submission" date="2023-06" db="EMBL/GenBank/DDBJ databases">
        <authorList>
            <consortium name="Lawrence Berkeley National Laboratory"/>
            <person name="Ahrendt S."/>
            <person name="Sahu N."/>
            <person name="Indic B."/>
            <person name="Wong-Bajracharya J."/>
            <person name="Merenyi Z."/>
            <person name="Ke H.-M."/>
            <person name="Monk M."/>
            <person name="Kocsube S."/>
            <person name="Drula E."/>
            <person name="Lipzen A."/>
            <person name="Balint B."/>
            <person name="Henrissat B."/>
            <person name="Andreopoulos B."/>
            <person name="Martin F.M."/>
            <person name="Harder C.B."/>
            <person name="Rigling D."/>
            <person name="Ford K.L."/>
            <person name="Foster G.D."/>
            <person name="Pangilinan J."/>
            <person name="Papanicolaou A."/>
            <person name="Barry K."/>
            <person name="LaButti K."/>
            <person name="Viragh M."/>
            <person name="Koriabine M."/>
            <person name="Yan M."/>
            <person name="Riley R."/>
            <person name="Champramary S."/>
            <person name="Plett K.L."/>
            <person name="Tsai I.J."/>
            <person name="Slot J."/>
            <person name="Sipos G."/>
            <person name="Plett J."/>
            <person name="Nagy L.G."/>
            <person name="Grigoriev I.V."/>
        </authorList>
    </citation>
    <scope>NUCLEOTIDE SEQUENCE</scope>
    <source>
        <strain evidence="18">ICMP 16352</strain>
    </source>
</reference>
<evidence type="ECO:0000313" key="19">
    <source>
        <dbReference type="Proteomes" id="UP001175227"/>
    </source>
</evidence>
<evidence type="ECO:0000256" key="10">
    <source>
        <dbReference type="ARBA" id="ARBA00044249"/>
    </source>
</evidence>
<feature type="domain" description="ATP-grasp" evidence="16">
    <location>
        <begin position="732"/>
        <end position="961"/>
    </location>
</feature>
<dbReference type="Gene3D" id="1.10.1030.10">
    <property type="entry name" value="Carbamoyl-phosphate synthetase, large subunit oligomerisation domain"/>
    <property type="match status" value="1"/>
</dbReference>
<dbReference type="PROSITE" id="PS50975">
    <property type="entry name" value="ATP_GRASP"/>
    <property type="match status" value="2"/>
</dbReference>
<dbReference type="PRINTS" id="PR00098">
    <property type="entry name" value="CPSASE"/>
</dbReference>
<evidence type="ECO:0000256" key="2">
    <source>
        <dbReference type="ARBA" id="ARBA00012738"/>
    </source>
</evidence>
<dbReference type="EMBL" id="JAUEPR010000004">
    <property type="protein sequence ID" value="KAK0486147.1"/>
    <property type="molecule type" value="Genomic_DNA"/>
</dbReference>
<evidence type="ECO:0000256" key="13">
    <source>
        <dbReference type="ARBA" id="ARBA00047359"/>
    </source>
</evidence>
<comment type="caution">
    <text evidence="18">The sequence shown here is derived from an EMBL/GenBank/DDBJ whole genome shotgun (WGS) entry which is preliminary data.</text>
</comment>
<dbReference type="EC" id="6.3.5.5" evidence="2"/>
<comment type="pathway">
    <text evidence="1">Amino-acid biosynthesis; L-arginine biosynthesis; carbamoyl phosphate from bicarbonate: step 1/1.</text>
</comment>
<dbReference type="InterPro" id="IPR005483">
    <property type="entry name" value="CPSase_dom"/>
</dbReference>
<dbReference type="EC" id="6.3.4.16" evidence="9"/>
<dbReference type="InterPro" id="IPR006275">
    <property type="entry name" value="CPSase_lsu"/>
</dbReference>
<dbReference type="InterPro" id="IPR036897">
    <property type="entry name" value="CarbamoylP_synth_lsu_oligo_sf"/>
</dbReference>
<evidence type="ECO:0000256" key="4">
    <source>
        <dbReference type="ARBA" id="ARBA00022723"/>
    </source>
</evidence>
<dbReference type="GO" id="GO:0005524">
    <property type="term" value="F:ATP binding"/>
    <property type="evidence" value="ECO:0007669"/>
    <property type="project" value="UniProtKB-UniRule"/>
</dbReference>
<dbReference type="GO" id="GO:0006526">
    <property type="term" value="P:L-arginine biosynthetic process"/>
    <property type="evidence" value="ECO:0007669"/>
    <property type="project" value="UniProtKB-ARBA"/>
</dbReference>
<comment type="catalytic activity">
    <reaction evidence="13">
        <text>hydrogencarbonate + NH4(+) + 2 ATP = carbamoyl phosphate + 2 ADP + phosphate + 2 H(+)</text>
        <dbReference type="Rhea" id="RHEA:18029"/>
        <dbReference type="ChEBI" id="CHEBI:15378"/>
        <dbReference type="ChEBI" id="CHEBI:17544"/>
        <dbReference type="ChEBI" id="CHEBI:28938"/>
        <dbReference type="ChEBI" id="CHEBI:30616"/>
        <dbReference type="ChEBI" id="CHEBI:43474"/>
        <dbReference type="ChEBI" id="CHEBI:58228"/>
        <dbReference type="ChEBI" id="CHEBI:456216"/>
        <dbReference type="EC" id="6.3.4.16"/>
    </reaction>
</comment>
<evidence type="ECO:0000256" key="9">
    <source>
        <dbReference type="ARBA" id="ARBA00044063"/>
    </source>
</evidence>
<dbReference type="GO" id="GO:0004088">
    <property type="term" value="F:carbamoyl-phosphate synthase (glutamine-hydrolyzing) activity"/>
    <property type="evidence" value="ECO:0007669"/>
    <property type="project" value="UniProtKB-EC"/>
</dbReference>
<comment type="catalytic activity">
    <reaction evidence="14">
        <text>hydrogencarbonate + L-glutamine + 2 ATP + H2O = carbamoyl phosphate + L-glutamate + 2 ADP + phosphate + 2 H(+)</text>
        <dbReference type="Rhea" id="RHEA:18633"/>
        <dbReference type="ChEBI" id="CHEBI:15377"/>
        <dbReference type="ChEBI" id="CHEBI:15378"/>
        <dbReference type="ChEBI" id="CHEBI:17544"/>
        <dbReference type="ChEBI" id="CHEBI:29985"/>
        <dbReference type="ChEBI" id="CHEBI:30616"/>
        <dbReference type="ChEBI" id="CHEBI:43474"/>
        <dbReference type="ChEBI" id="CHEBI:58228"/>
        <dbReference type="ChEBI" id="CHEBI:58359"/>
        <dbReference type="ChEBI" id="CHEBI:456216"/>
        <dbReference type="EC" id="6.3.5.5"/>
    </reaction>
</comment>
<gene>
    <name evidence="18" type="ORF">IW261DRAFT_1663743</name>
</gene>
<dbReference type="PANTHER" id="PTHR11405">
    <property type="entry name" value="CARBAMOYLTRANSFERASE FAMILY MEMBER"/>
    <property type="match status" value="1"/>
</dbReference>
<dbReference type="NCBIfam" id="TIGR01369">
    <property type="entry name" value="CPSaseII_lrg"/>
    <property type="match status" value="1"/>
</dbReference>
<dbReference type="FunFam" id="3.40.50.20:FF:000002">
    <property type="entry name" value="Carbamoyl-phosphate synthase large chain"/>
    <property type="match status" value="1"/>
</dbReference>
<accession>A0AA39UEF6</accession>
<dbReference type="AlphaFoldDB" id="A0AA39UEF6"/>
<evidence type="ECO:0000256" key="8">
    <source>
        <dbReference type="ARBA" id="ARBA00044031"/>
    </source>
</evidence>
<evidence type="ECO:0000256" key="6">
    <source>
        <dbReference type="ARBA" id="ARBA00022741"/>
    </source>
</evidence>
<dbReference type="FunFam" id="3.30.1490.20:FF:000001">
    <property type="entry name" value="Carbamoyl-phosphate synthase large chain"/>
    <property type="match status" value="1"/>
</dbReference>
<dbReference type="Pfam" id="PF02787">
    <property type="entry name" value="CPSase_L_D3"/>
    <property type="match status" value="1"/>
</dbReference>
<dbReference type="Gene3D" id="3.30.1490.20">
    <property type="entry name" value="ATP-grasp fold, A domain"/>
    <property type="match status" value="1"/>
</dbReference>
<evidence type="ECO:0000256" key="3">
    <source>
        <dbReference type="ARBA" id="ARBA00022598"/>
    </source>
</evidence>
<dbReference type="PROSITE" id="PS51855">
    <property type="entry name" value="MGS"/>
    <property type="match status" value="1"/>
</dbReference>
<dbReference type="InterPro" id="IPR011761">
    <property type="entry name" value="ATP-grasp"/>
</dbReference>
<keyword evidence="5" id="KW-0677">Repeat</keyword>
<dbReference type="PROSITE" id="PS00866">
    <property type="entry name" value="CPSASE_1"/>
    <property type="match status" value="2"/>
</dbReference>
<dbReference type="InterPro" id="IPR005479">
    <property type="entry name" value="CPAse_ATP-bd"/>
</dbReference>
<evidence type="ECO:0000256" key="5">
    <source>
        <dbReference type="ARBA" id="ARBA00022737"/>
    </source>
</evidence>
<keyword evidence="4" id="KW-0479">Metal-binding</keyword>
<organism evidence="18 19">
    <name type="scientific">Armillaria novae-zelandiae</name>
    <dbReference type="NCBI Taxonomy" id="153914"/>
    <lineage>
        <taxon>Eukaryota</taxon>
        <taxon>Fungi</taxon>
        <taxon>Dikarya</taxon>
        <taxon>Basidiomycota</taxon>
        <taxon>Agaricomycotina</taxon>
        <taxon>Agaricomycetes</taxon>
        <taxon>Agaricomycetidae</taxon>
        <taxon>Agaricales</taxon>
        <taxon>Marasmiineae</taxon>
        <taxon>Physalacriaceae</taxon>
        <taxon>Armillaria</taxon>
    </lineage>
</organism>
<dbReference type="Pfam" id="PF25596">
    <property type="entry name" value="CPSase_L_D1"/>
    <property type="match status" value="2"/>
</dbReference>
<feature type="domain" description="MGS-like" evidence="17">
    <location>
        <begin position="929"/>
        <end position="1062"/>
    </location>
</feature>
<evidence type="ECO:0000256" key="11">
    <source>
        <dbReference type="ARBA" id="ARBA00044318"/>
    </source>
</evidence>
<dbReference type="GO" id="GO:0005737">
    <property type="term" value="C:cytoplasm"/>
    <property type="evidence" value="ECO:0007669"/>
    <property type="project" value="TreeGrafter"/>
</dbReference>
<evidence type="ECO:0000256" key="1">
    <source>
        <dbReference type="ARBA" id="ARBA00005077"/>
    </source>
</evidence>
<dbReference type="SUPFAM" id="SSF52440">
    <property type="entry name" value="PreATP-grasp domain"/>
    <property type="match status" value="2"/>
</dbReference>
<keyword evidence="7 15" id="KW-0067">ATP-binding</keyword>
<dbReference type="InterPro" id="IPR011607">
    <property type="entry name" value="MGS-like_dom"/>
</dbReference>
<name>A0AA39UEF6_9AGAR</name>
<evidence type="ECO:0000256" key="7">
    <source>
        <dbReference type="ARBA" id="ARBA00022840"/>
    </source>
</evidence>
<dbReference type="SMART" id="SM01096">
    <property type="entry name" value="CPSase_L_D3"/>
    <property type="match status" value="1"/>
</dbReference>
<dbReference type="FunFam" id="3.30.470.20:FF:000001">
    <property type="entry name" value="Carbamoyl-phosphate synthase large chain"/>
    <property type="match status" value="1"/>
</dbReference>
<dbReference type="NCBIfam" id="NF009455">
    <property type="entry name" value="PRK12815.1"/>
    <property type="match status" value="1"/>
</dbReference>
<dbReference type="InterPro" id="IPR058047">
    <property type="entry name" value="CPSase_preATP-grasp"/>
</dbReference>
<dbReference type="FunFam" id="3.40.50.20:FF:000001">
    <property type="entry name" value="Carbamoyl-phosphate synthase large chain"/>
    <property type="match status" value="1"/>
</dbReference>
<dbReference type="SUPFAM" id="SSF56059">
    <property type="entry name" value="Glutathione synthetase ATP-binding domain-like"/>
    <property type="match status" value="2"/>
</dbReference>
<feature type="domain" description="ATP-grasp" evidence="16">
    <location>
        <begin position="199"/>
        <end position="399"/>
    </location>
</feature>
<dbReference type="Pfam" id="PF02786">
    <property type="entry name" value="CPSase_L_D2"/>
    <property type="match status" value="2"/>
</dbReference>
<dbReference type="FunFam" id="1.10.1030.10:FF:000001">
    <property type="entry name" value="Carbamoyl-phosphate synthase large chain"/>
    <property type="match status" value="1"/>
</dbReference>
<evidence type="ECO:0000256" key="14">
    <source>
        <dbReference type="ARBA" id="ARBA00048816"/>
    </source>
</evidence>
<sequence length="1062" mass="116085">MSLLRCTSSAYRHIPRISLRSLHTTATRLALKATNPVRAVAAPAVGNYSPNDNGNASNSPSEIARKISAKALPKLPRPKVQKVVVVGSGGLSIGQAGEFDYSGSQALKALSEEGIDAVLINPNIATWQTSHQLASEVYFLPITADYVAYDGILLTFGGQSALNVGIALDKMGILERLGVTVLGTPIQTLEVSEDRDLFVQALKEIDIPAAQSTAVSSVNAALAAAETIGYPVILRSAFTLGGLGSGFANNPDELRDLSAKSLSLSPQVLIERSMKGWKELEYEVVRDGADNTIICCNMENFDPLGTHTGDSIVVAPSQTLPDDEYHMLRSAALKVIRHLGVVGECNIQYALNPTSREYCVIEVNASALASKATGYPLAYTAAKIALGYTLPELPNAVTKTTTACFEPSLDYIVTKIPKWDLAKFSSQVNREVGSAMKSVGEVMAIGRTFEESLQKAIRQVDPRWKGFEVYISPENLDEALSKPTDMRLFVIAYAMYNKGYTVDQLHDLTKIDKWFLHKIDNIVQMHHALKAAASIESIDHDLMTRAKRMGFSDSQIADLVSSTEDIVRSARKSFGITPFVKRIDTLAAEFPANTNYLYTTYNASEHDIDFDEHGTMVLGSGVYRIGSSVEFDWCAVTCARKLRDMGKKTVMINYNPETVSTDFDEADRLYFEELGYERVMDIYELEHAQGVVVSVGGQLPQNIALRLKQNGVNVLGTDPEQIDNAEDRHKFSSVLDGIDVDQPDWTEATSLEAAKTFAAKVGYPVLIRPSYVLSGAAMNVVYEEAALEYNLSAAASVSPLHPVVITKFIDDAQEIDVDAVAHQGKLLVHAVSEHVENAGVHSGDATLTIAEKVAQAFQISGPFNMQIIRKSADSPDEEAALKFSVHNFIDTATTAIVGENVPEPRDYTSIKVAQFSWTRLGGADPFLGVEMASTGEVASFGKDVHEAYWASLLSTTGKLLDLGFKLYCSSPAVEEFLNDIPYVTAKHKRKLREVFDEYEIQYYVARRNAVDFGLPLLNNARTAQLFVESLAKKIPTGGLRSYTEGRIPSEVKSWREFVGKRA</sequence>
<dbReference type="GO" id="GO:0046872">
    <property type="term" value="F:metal ion binding"/>
    <property type="evidence" value="ECO:0007669"/>
    <property type="project" value="UniProtKB-KW"/>
</dbReference>
<keyword evidence="6 15" id="KW-0547">Nucleotide-binding</keyword>
<dbReference type="NCBIfam" id="NF003671">
    <property type="entry name" value="PRK05294.1"/>
    <property type="match status" value="1"/>
</dbReference>
<dbReference type="Proteomes" id="UP001175227">
    <property type="component" value="Unassembled WGS sequence"/>
</dbReference>
<dbReference type="InterPro" id="IPR016185">
    <property type="entry name" value="PreATP-grasp_dom_sf"/>
</dbReference>
<evidence type="ECO:0000313" key="18">
    <source>
        <dbReference type="EMBL" id="KAK0486147.1"/>
    </source>
</evidence>
<dbReference type="GO" id="GO:0004087">
    <property type="term" value="F:carbamoyl-phosphate synthase (ammonia) activity"/>
    <property type="evidence" value="ECO:0007669"/>
    <property type="project" value="UniProtKB-EC"/>
</dbReference>
<keyword evidence="19" id="KW-1185">Reference proteome</keyword>
<evidence type="ECO:0000256" key="12">
    <source>
        <dbReference type="ARBA" id="ARBA00044334"/>
    </source>
</evidence>
<evidence type="ECO:0000256" key="15">
    <source>
        <dbReference type="PROSITE-ProRule" id="PRU00409"/>
    </source>
</evidence>
<dbReference type="SUPFAM" id="SSF48108">
    <property type="entry name" value="Carbamoyl phosphate synthetase, large subunit connection domain"/>
    <property type="match status" value="1"/>
</dbReference>
<dbReference type="InterPro" id="IPR013815">
    <property type="entry name" value="ATP_grasp_subdomain_1"/>
</dbReference>
<dbReference type="Gene3D" id="3.30.470.20">
    <property type="entry name" value="ATP-grasp fold, B domain"/>
    <property type="match status" value="3"/>
</dbReference>
<dbReference type="InterPro" id="IPR005480">
    <property type="entry name" value="CPSase_lsu_oligo"/>
</dbReference>
<evidence type="ECO:0000259" key="17">
    <source>
        <dbReference type="PROSITE" id="PS51855"/>
    </source>
</evidence>
<comment type="subunit">
    <text evidence="8">Heterodimer composed of 2 chains; the small (or glutamine) chain promotes the hydrolysis of glutamine to ammonia, which is used by the large (or ammonia) chain to synthesize carbamoyl phosphate.</text>
</comment>
<protein>
    <recommendedName>
        <fullName evidence="11">Ammonium-dependent carbamoyl phosphate synthetase</fullName>
        <ecNumber evidence="9">6.3.4.16</ecNumber>
        <ecNumber evidence="2">6.3.5.5</ecNumber>
    </recommendedName>
    <alternativeName>
        <fullName evidence="10">Arginine-specific carbamoyl phosphate synthetase, ammonia chain</fullName>
    </alternativeName>
    <alternativeName>
        <fullName evidence="12">Glutamine-dependent carbamoyl phosphate synthetase</fullName>
    </alternativeName>
</protein>
<proteinExistence type="predicted"/>
<dbReference type="PANTHER" id="PTHR11405:SF53">
    <property type="entry name" value="CARBAMOYL-PHOSPHATE SYNTHASE [AMMONIA], MITOCHONDRIAL"/>
    <property type="match status" value="1"/>
</dbReference>
<dbReference type="Gene3D" id="3.40.50.20">
    <property type="match status" value="2"/>
</dbReference>